<proteinExistence type="predicted"/>
<protein>
    <recommendedName>
        <fullName evidence="4">Entry exclusion lipoprotein TrbK</fullName>
    </recommendedName>
</protein>
<reference evidence="2 3" key="1">
    <citation type="submission" date="2018-08" db="EMBL/GenBank/DDBJ databases">
        <title>Lysobacter sp. zong2l5, whole genome shotgun sequence.</title>
        <authorList>
            <person name="Zhang X."/>
            <person name="Feng G."/>
            <person name="Zhu H."/>
        </authorList>
    </citation>
    <scope>NUCLEOTIDE SEQUENCE [LARGE SCALE GENOMIC DNA]</scope>
    <source>
        <strain evidence="3">zong2l5</strain>
    </source>
</reference>
<accession>A0A371JYA8</accession>
<feature type="region of interest" description="Disordered" evidence="1">
    <location>
        <begin position="26"/>
        <end position="49"/>
    </location>
</feature>
<sequence>MAPLLLLGACASTPDYLDTNAAVDARPECTSQPDRPGEPVPSWCERKQEVRWNDKQDKIDLKGKDEKDDRR</sequence>
<evidence type="ECO:0008006" key="4">
    <source>
        <dbReference type="Google" id="ProtNLM"/>
    </source>
</evidence>
<evidence type="ECO:0000256" key="1">
    <source>
        <dbReference type="SAM" id="MobiDB-lite"/>
    </source>
</evidence>
<evidence type="ECO:0000313" key="2">
    <source>
        <dbReference type="EMBL" id="RDZ26648.1"/>
    </source>
</evidence>
<dbReference type="AlphaFoldDB" id="A0A371JYA8"/>
<dbReference type="Proteomes" id="UP000264492">
    <property type="component" value="Unassembled WGS sequence"/>
</dbReference>
<gene>
    <name evidence="2" type="ORF">DX914_16845</name>
</gene>
<name>A0A371JYA8_9GAMM</name>
<dbReference type="EMBL" id="QTSU01000003">
    <property type="protein sequence ID" value="RDZ26648.1"/>
    <property type="molecule type" value="Genomic_DNA"/>
</dbReference>
<comment type="caution">
    <text evidence="2">The sequence shown here is derived from an EMBL/GenBank/DDBJ whole genome shotgun (WGS) entry which is preliminary data.</text>
</comment>
<keyword evidence="3" id="KW-1185">Reference proteome</keyword>
<organism evidence="2 3">
    <name type="scientific">Lysobacter silvisoli</name>
    <dbReference type="NCBI Taxonomy" id="2293254"/>
    <lineage>
        <taxon>Bacteria</taxon>
        <taxon>Pseudomonadati</taxon>
        <taxon>Pseudomonadota</taxon>
        <taxon>Gammaproteobacteria</taxon>
        <taxon>Lysobacterales</taxon>
        <taxon>Lysobacteraceae</taxon>
        <taxon>Lysobacter</taxon>
    </lineage>
</organism>
<evidence type="ECO:0000313" key="3">
    <source>
        <dbReference type="Proteomes" id="UP000264492"/>
    </source>
</evidence>